<feature type="region of interest" description="Disordered" evidence="1">
    <location>
        <begin position="52"/>
        <end position="76"/>
    </location>
</feature>
<sequence>MSVASTVADCSWLLRLSLVTQSTTSMPSFTLGGLTPSVRSKKSAPLPTALRDFTVHADGRQRPRNPGNSSRSSATSFSSPFCFSSMAMSPPCGGSWCSSVSLSGRPTLILKEQ</sequence>
<proteinExistence type="predicted"/>
<reference evidence="2" key="1">
    <citation type="submission" date="2019-12" db="EMBL/GenBank/DDBJ databases">
        <title>An insight into the sialome of adult female Ixodes ricinus ticks feeding for 6 days.</title>
        <authorList>
            <person name="Perner J."/>
            <person name="Ribeiro J.M.C."/>
        </authorList>
    </citation>
    <scope>NUCLEOTIDE SEQUENCE</scope>
    <source>
        <strain evidence="2">Semi-engorged</strain>
        <tissue evidence="2">Salivary glands</tissue>
    </source>
</reference>
<accession>A0A6B0UK87</accession>
<evidence type="ECO:0000313" key="2">
    <source>
        <dbReference type="EMBL" id="MXU90179.1"/>
    </source>
</evidence>
<feature type="compositionally biased region" description="Low complexity" evidence="1">
    <location>
        <begin position="64"/>
        <end position="76"/>
    </location>
</feature>
<name>A0A6B0UK87_IXORI</name>
<organism evidence="2">
    <name type="scientific">Ixodes ricinus</name>
    <name type="common">Common tick</name>
    <name type="synonym">Acarus ricinus</name>
    <dbReference type="NCBI Taxonomy" id="34613"/>
    <lineage>
        <taxon>Eukaryota</taxon>
        <taxon>Metazoa</taxon>
        <taxon>Ecdysozoa</taxon>
        <taxon>Arthropoda</taxon>
        <taxon>Chelicerata</taxon>
        <taxon>Arachnida</taxon>
        <taxon>Acari</taxon>
        <taxon>Parasitiformes</taxon>
        <taxon>Ixodida</taxon>
        <taxon>Ixodoidea</taxon>
        <taxon>Ixodidae</taxon>
        <taxon>Ixodinae</taxon>
        <taxon>Ixodes</taxon>
    </lineage>
</organism>
<dbReference type="AlphaFoldDB" id="A0A6B0UK87"/>
<dbReference type="EMBL" id="GIFC01008096">
    <property type="protein sequence ID" value="MXU90179.1"/>
    <property type="molecule type" value="Transcribed_RNA"/>
</dbReference>
<evidence type="ECO:0000256" key="1">
    <source>
        <dbReference type="SAM" id="MobiDB-lite"/>
    </source>
</evidence>
<protein>
    <submittedName>
        <fullName evidence="2">Putative secreted protein</fullName>
    </submittedName>
</protein>